<evidence type="ECO:0000256" key="3">
    <source>
        <dbReference type="ARBA" id="ARBA00012438"/>
    </source>
</evidence>
<dbReference type="CDD" id="cd00082">
    <property type="entry name" value="HisKA"/>
    <property type="match status" value="1"/>
</dbReference>
<dbReference type="SMART" id="SM00304">
    <property type="entry name" value="HAMP"/>
    <property type="match status" value="1"/>
</dbReference>
<dbReference type="EC" id="2.7.13.3" evidence="3"/>
<evidence type="ECO:0000313" key="11">
    <source>
        <dbReference type="EMBL" id="MBF9000227.1"/>
    </source>
</evidence>
<dbReference type="PROSITE" id="PS50885">
    <property type="entry name" value="HAMP"/>
    <property type="match status" value="1"/>
</dbReference>
<dbReference type="SMART" id="SM00387">
    <property type="entry name" value="HATPase_c"/>
    <property type="match status" value="1"/>
</dbReference>
<keyword evidence="12" id="KW-1185">Reference proteome</keyword>
<dbReference type="InterPro" id="IPR004358">
    <property type="entry name" value="Sig_transdc_His_kin-like_C"/>
</dbReference>
<protein>
    <recommendedName>
        <fullName evidence="3">histidine kinase</fullName>
        <ecNumber evidence="3">2.7.13.3</ecNumber>
    </recommendedName>
</protein>
<dbReference type="InterPro" id="IPR003661">
    <property type="entry name" value="HisK_dim/P_dom"/>
</dbReference>
<dbReference type="SUPFAM" id="SSF47384">
    <property type="entry name" value="Homodimeric domain of signal transducing histidine kinase"/>
    <property type="match status" value="1"/>
</dbReference>
<keyword evidence="4" id="KW-0597">Phosphoprotein</keyword>
<dbReference type="InterPro" id="IPR036097">
    <property type="entry name" value="HisK_dim/P_sf"/>
</dbReference>
<comment type="subcellular location">
    <subcellularLocation>
        <location evidence="2">Membrane</location>
    </subcellularLocation>
</comment>
<evidence type="ECO:0000256" key="1">
    <source>
        <dbReference type="ARBA" id="ARBA00000085"/>
    </source>
</evidence>
<dbReference type="InterPro" id="IPR005467">
    <property type="entry name" value="His_kinase_dom"/>
</dbReference>
<evidence type="ECO:0000256" key="4">
    <source>
        <dbReference type="ARBA" id="ARBA00022553"/>
    </source>
</evidence>
<dbReference type="PROSITE" id="PS50109">
    <property type="entry name" value="HIS_KIN"/>
    <property type="match status" value="1"/>
</dbReference>
<dbReference type="InterPro" id="IPR003594">
    <property type="entry name" value="HATPase_dom"/>
</dbReference>
<comment type="catalytic activity">
    <reaction evidence="1">
        <text>ATP + protein L-histidine = ADP + protein N-phospho-L-histidine.</text>
        <dbReference type="EC" id="2.7.13.3"/>
    </reaction>
</comment>
<gene>
    <name evidence="11" type="ORF">I1A42_06605</name>
</gene>
<dbReference type="Gene3D" id="6.10.340.10">
    <property type="match status" value="1"/>
</dbReference>
<evidence type="ECO:0000256" key="6">
    <source>
        <dbReference type="ARBA" id="ARBA00022777"/>
    </source>
</evidence>
<evidence type="ECO:0000256" key="7">
    <source>
        <dbReference type="SAM" id="Coils"/>
    </source>
</evidence>
<dbReference type="PRINTS" id="PR00344">
    <property type="entry name" value="BCTRLSENSOR"/>
</dbReference>
<keyword evidence="8" id="KW-0472">Membrane</keyword>
<accession>A0ABS0GCT6</accession>
<dbReference type="GO" id="GO:0016301">
    <property type="term" value="F:kinase activity"/>
    <property type="evidence" value="ECO:0007669"/>
    <property type="project" value="UniProtKB-KW"/>
</dbReference>
<evidence type="ECO:0000256" key="8">
    <source>
        <dbReference type="SAM" id="Phobius"/>
    </source>
</evidence>
<keyword evidence="8" id="KW-1133">Transmembrane helix</keyword>
<dbReference type="Pfam" id="PF00672">
    <property type="entry name" value="HAMP"/>
    <property type="match status" value="1"/>
</dbReference>
<evidence type="ECO:0000259" key="10">
    <source>
        <dbReference type="PROSITE" id="PS50885"/>
    </source>
</evidence>
<dbReference type="RefSeq" id="WP_196122975.1">
    <property type="nucleotide sequence ID" value="NZ_JADPMR010000001.1"/>
</dbReference>
<keyword evidence="5" id="KW-0808">Transferase</keyword>
<evidence type="ECO:0000259" key="9">
    <source>
        <dbReference type="PROSITE" id="PS50109"/>
    </source>
</evidence>
<feature type="domain" description="HAMP" evidence="10">
    <location>
        <begin position="193"/>
        <end position="245"/>
    </location>
</feature>
<sequence>MAKRRRLTLTMRMLLLVFIPLWALSAASIGIGTYYMAEQQTRKLKDDIKLIARAIRVPIGEAIEKGDLETVQRTLDAVFSIGQVYGASVYNKNGERIAAAGIARHDNDDNPLAEKMLKVGEDGDAYQHQAGRRVYSHFVPITGPNGQLPTMVEVTRKASDFSTSVDRIAYWAWGSWGLVGLMTLAIVLFGYRQAVGREMTRLINVMGEVGRGKLTQRAADNGSTEMAKIAKAFNQMLDDIESAQQEIKAHQAHEIALNQQLERQERMAALGRLVSGIAHELGAPLNVIDGRARRLARLDSDPKGQHELDAIRGQVGRLTRIVRQLLDFSRGGLQREWLRLAPLIESAIESVNYEQQSAQPNFNVSVPENIKVYIDQARFELVLVNLLRNACQAAQAQVGVEYHHADGKWQLSIWDDGEGIKGDINPEQLLEPFFTTKPKGKGTGLGLAIVHNVVHDHGGEMTFSHAEQGGLQVTLNFPEELT</sequence>
<dbReference type="InterPro" id="IPR036890">
    <property type="entry name" value="HATPase_C_sf"/>
</dbReference>
<dbReference type="SUPFAM" id="SSF158472">
    <property type="entry name" value="HAMP domain-like"/>
    <property type="match status" value="1"/>
</dbReference>
<dbReference type="Pfam" id="PF02518">
    <property type="entry name" value="HATPase_c"/>
    <property type="match status" value="1"/>
</dbReference>
<dbReference type="CDD" id="cd06225">
    <property type="entry name" value="HAMP"/>
    <property type="match status" value="1"/>
</dbReference>
<dbReference type="SUPFAM" id="SSF55874">
    <property type="entry name" value="ATPase domain of HSP90 chaperone/DNA topoisomerase II/histidine kinase"/>
    <property type="match status" value="1"/>
</dbReference>
<dbReference type="InterPro" id="IPR003660">
    <property type="entry name" value="HAMP_dom"/>
</dbReference>
<keyword evidence="8" id="KW-0812">Transmembrane</keyword>
<reference evidence="11 12" key="1">
    <citation type="submission" date="2020-11" db="EMBL/GenBank/DDBJ databases">
        <title>Vibrio nitrifigilis sp. nov., a marine nitrogen-fixing bacterium isolated from the lagoon sediment of an islet inside an atoll.</title>
        <authorList>
            <person name="Wang L.-T."/>
            <person name="Shieh W.Y."/>
        </authorList>
    </citation>
    <scope>NUCLEOTIDE SEQUENCE [LARGE SCALE GENOMIC DNA]</scope>
    <source>
        <strain evidence="11 12">NFV-1</strain>
    </source>
</reference>
<keyword evidence="6 11" id="KW-0418">Kinase</keyword>
<dbReference type="Gene3D" id="1.10.287.130">
    <property type="match status" value="1"/>
</dbReference>
<evidence type="ECO:0000256" key="5">
    <source>
        <dbReference type="ARBA" id="ARBA00022679"/>
    </source>
</evidence>
<comment type="caution">
    <text evidence="11">The sequence shown here is derived from an EMBL/GenBank/DDBJ whole genome shotgun (WGS) entry which is preliminary data.</text>
</comment>
<name>A0ABS0GCT6_9VIBR</name>
<evidence type="ECO:0000313" key="12">
    <source>
        <dbReference type="Proteomes" id="UP000597206"/>
    </source>
</evidence>
<organism evidence="11 12">
    <name type="scientific">Vibrio nitrifigilis</name>
    <dbReference type="NCBI Taxonomy" id="2789781"/>
    <lineage>
        <taxon>Bacteria</taxon>
        <taxon>Pseudomonadati</taxon>
        <taxon>Pseudomonadota</taxon>
        <taxon>Gammaproteobacteria</taxon>
        <taxon>Vibrionales</taxon>
        <taxon>Vibrionaceae</taxon>
        <taxon>Vibrio</taxon>
    </lineage>
</organism>
<dbReference type="EMBL" id="JADPMR010000001">
    <property type="protein sequence ID" value="MBF9000227.1"/>
    <property type="molecule type" value="Genomic_DNA"/>
</dbReference>
<dbReference type="Gene3D" id="3.30.565.10">
    <property type="entry name" value="Histidine kinase-like ATPase, C-terminal domain"/>
    <property type="match status" value="1"/>
</dbReference>
<feature type="coiled-coil region" evidence="7">
    <location>
        <begin position="226"/>
        <end position="260"/>
    </location>
</feature>
<dbReference type="SMART" id="SM00388">
    <property type="entry name" value="HisKA"/>
    <property type="match status" value="1"/>
</dbReference>
<keyword evidence="7" id="KW-0175">Coiled coil</keyword>
<dbReference type="PANTHER" id="PTHR43065:SF51">
    <property type="entry name" value="HISTIDINE KINASE"/>
    <property type="match status" value="1"/>
</dbReference>
<dbReference type="Proteomes" id="UP000597206">
    <property type="component" value="Unassembled WGS sequence"/>
</dbReference>
<proteinExistence type="predicted"/>
<dbReference type="PANTHER" id="PTHR43065">
    <property type="entry name" value="SENSOR HISTIDINE KINASE"/>
    <property type="match status" value="1"/>
</dbReference>
<dbReference type="Pfam" id="PF00512">
    <property type="entry name" value="HisKA"/>
    <property type="match status" value="1"/>
</dbReference>
<feature type="transmembrane region" description="Helical" evidence="8">
    <location>
        <begin position="170"/>
        <end position="191"/>
    </location>
</feature>
<evidence type="ECO:0000256" key="2">
    <source>
        <dbReference type="ARBA" id="ARBA00004370"/>
    </source>
</evidence>
<feature type="domain" description="Histidine kinase" evidence="9">
    <location>
        <begin position="276"/>
        <end position="481"/>
    </location>
</feature>